<evidence type="ECO:0000313" key="11">
    <source>
        <dbReference type="Proteomes" id="UP000447873"/>
    </source>
</evidence>
<reference evidence="10 11" key="1">
    <citation type="submission" date="2018-12" db="EMBL/GenBank/DDBJ databases">
        <title>Venturia inaequalis Genome Resource.</title>
        <authorList>
            <person name="Lichtner F.J."/>
        </authorList>
    </citation>
    <scope>NUCLEOTIDE SEQUENCE [LARGE SCALE GENOMIC DNA]</scope>
    <source>
        <strain evidence="10 11">120213</strain>
    </source>
</reference>
<feature type="coiled-coil region" evidence="8">
    <location>
        <begin position="112"/>
        <end position="139"/>
    </location>
</feature>
<evidence type="ECO:0000256" key="1">
    <source>
        <dbReference type="ARBA" id="ARBA00004123"/>
    </source>
</evidence>
<keyword evidence="4 7" id="KW-0010">Activator</keyword>
<proteinExistence type="inferred from homology"/>
<feature type="region of interest" description="Disordered" evidence="9">
    <location>
        <begin position="1"/>
        <end position="27"/>
    </location>
</feature>
<evidence type="ECO:0000256" key="7">
    <source>
        <dbReference type="RuleBase" id="RU364145"/>
    </source>
</evidence>
<evidence type="ECO:0000256" key="5">
    <source>
        <dbReference type="ARBA" id="ARBA00023163"/>
    </source>
</evidence>
<keyword evidence="8" id="KW-0175">Coiled coil</keyword>
<keyword evidence="6 7" id="KW-0539">Nucleus</keyword>
<comment type="subcellular location">
    <subcellularLocation>
        <location evidence="1 7">Nucleus</location>
    </subcellularLocation>
</comment>
<name>A0A8H3Z6D1_VENIN</name>
<sequence length="280" mass="30492">MATPAMHSRQPSTTAHTPVLPSIEPDPLPPPETFDFLPLLHVLLRRISVPSGAPLPNLDGTGGVEGVEAASSADSSDKVWDLKSHLDIKNLGPAVSHVKVRMQRARVAVRAMPDIERSVEEQEEEIRELERIIERQRGVLRGLGRGLGSAAATRRRNFKKPSHSSDHLNTLGISFTAPAQLGVNFASVYDAKVSAGNEMQRTETIYTPGAMEKNIKGVLVLWPGIWVPENRASGDLIHTVIEGSKTASECRGKPGQYVMHGVTQADREPKQYPVDPDGKN</sequence>
<dbReference type="GO" id="GO:0003712">
    <property type="term" value="F:transcription coregulator activity"/>
    <property type="evidence" value="ECO:0007669"/>
    <property type="project" value="InterPro"/>
</dbReference>
<dbReference type="GO" id="GO:0006357">
    <property type="term" value="P:regulation of transcription by RNA polymerase II"/>
    <property type="evidence" value="ECO:0007669"/>
    <property type="project" value="InterPro"/>
</dbReference>
<comment type="caution">
    <text evidence="10">The sequence shown here is derived from an EMBL/GenBank/DDBJ whole genome shotgun (WGS) entry which is preliminary data.</text>
</comment>
<evidence type="ECO:0000256" key="2">
    <source>
        <dbReference type="ARBA" id="ARBA00008089"/>
    </source>
</evidence>
<keyword evidence="5 7" id="KW-0804">Transcription</keyword>
<evidence type="ECO:0000256" key="4">
    <source>
        <dbReference type="ARBA" id="ARBA00023159"/>
    </source>
</evidence>
<gene>
    <name evidence="7" type="primary">MED9</name>
    <name evidence="10" type="ORF">EG328_008219</name>
</gene>
<dbReference type="EMBL" id="WNWS01000046">
    <property type="protein sequence ID" value="KAE9984818.1"/>
    <property type="molecule type" value="Genomic_DNA"/>
</dbReference>
<evidence type="ECO:0000256" key="8">
    <source>
        <dbReference type="SAM" id="Coils"/>
    </source>
</evidence>
<dbReference type="AlphaFoldDB" id="A0A8H3Z6D1"/>
<comment type="similarity">
    <text evidence="2 7">Belongs to the Mediator complex subunit 9 family.</text>
</comment>
<organism evidence="10 11">
    <name type="scientific">Venturia inaequalis</name>
    <name type="common">Apple scab fungus</name>
    <dbReference type="NCBI Taxonomy" id="5025"/>
    <lineage>
        <taxon>Eukaryota</taxon>
        <taxon>Fungi</taxon>
        <taxon>Dikarya</taxon>
        <taxon>Ascomycota</taxon>
        <taxon>Pezizomycotina</taxon>
        <taxon>Dothideomycetes</taxon>
        <taxon>Pleosporomycetidae</taxon>
        <taxon>Venturiales</taxon>
        <taxon>Venturiaceae</taxon>
        <taxon>Venturia</taxon>
    </lineage>
</organism>
<dbReference type="Proteomes" id="UP000447873">
    <property type="component" value="Unassembled WGS sequence"/>
</dbReference>
<dbReference type="InterPro" id="IPR011425">
    <property type="entry name" value="Med9"/>
</dbReference>
<comment type="subunit">
    <text evidence="7">Component of the Mediator complex.</text>
</comment>
<protein>
    <recommendedName>
        <fullName evidence="7">Mediator of RNA polymerase II transcription subunit 9</fullName>
    </recommendedName>
    <alternativeName>
        <fullName evidence="7">Mediator complex subunit 9</fullName>
    </alternativeName>
</protein>
<accession>A0A8H3Z6D1</accession>
<evidence type="ECO:0000256" key="9">
    <source>
        <dbReference type="SAM" id="MobiDB-lite"/>
    </source>
</evidence>
<evidence type="ECO:0000256" key="3">
    <source>
        <dbReference type="ARBA" id="ARBA00023015"/>
    </source>
</evidence>
<keyword evidence="3 7" id="KW-0805">Transcription regulation</keyword>
<dbReference type="Pfam" id="PF07544">
    <property type="entry name" value="Med9"/>
    <property type="match status" value="1"/>
</dbReference>
<comment type="function">
    <text evidence="7">Component of the Mediator complex, a coactivator involved in the regulated transcription of nearly all RNA polymerase II-dependent genes. Mediator functions as a bridge to convey information from gene-specific regulatory proteins to the basal RNA polymerase II transcription machinery. Mediator is recruited to promoters by direct interactions with regulatory proteins and serves as a scaffold for the assembly of a functional preinitiation complex with RNA polymerase II and the general transcription factors.</text>
</comment>
<evidence type="ECO:0000313" key="10">
    <source>
        <dbReference type="EMBL" id="KAE9984818.1"/>
    </source>
</evidence>
<evidence type="ECO:0000256" key="6">
    <source>
        <dbReference type="ARBA" id="ARBA00023242"/>
    </source>
</evidence>
<dbReference type="GO" id="GO:0016592">
    <property type="term" value="C:mediator complex"/>
    <property type="evidence" value="ECO:0007669"/>
    <property type="project" value="InterPro"/>
</dbReference>